<reference evidence="6" key="1">
    <citation type="journal article" date="2022" name="Plant J.">
        <title>Strategies of tolerance reflected in two North American maple genomes.</title>
        <authorList>
            <person name="McEvoy S.L."/>
            <person name="Sezen U.U."/>
            <person name="Trouern-Trend A."/>
            <person name="McMahon S.M."/>
            <person name="Schaberg P.G."/>
            <person name="Yang J."/>
            <person name="Wegrzyn J.L."/>
            <person name="Swenson N.G."/>
        </authorList>
    </citation>
    <scope>NUCLEOTIDE SEQUENCE</scope>
    <source>
        <strain evidence="6">NS2018</strain>
    </source>
</reference>
<dbReference type="InterPro" id="IPR016267">
    <property type="entry name" value="UDPGP_trans"/>
</dbReference>
<dbReference type="Pfam" id="PF01704">
    <property type="entry name" value="UDPGP"/>
    <property type="match status" value="1"/>
</dbReference>
<evidence type="ECO:0000256" key="4">
    <source>
        <dbReference type="ARBA" id="ARBA00022695"/>
    </source>
</evidence>
<comment type="similarity">
    <text evidence="1">Belongs to the UDPGP type 1 family.</text>
</comment>
<gene>
    <name evidence="6" type="ORF">LWI29_011618</name>
</gene>
<evidence type="ECO:0000313" key="6">
    <source>
        <dbReference type="EMBL" id="KAK0581235.1"/>
    </source>
</evidence>
<name>A0AA39S1C9_ACESA</name>
<evidence type="ECO:0000256" key="2">
    <source>
        <dbReference type="ARBA" id="ARBA00012415"/>
    </source>
</evidence>
<dbReference type="PANTHER" id="PTHR43511">
    <property type="match status" value="1"/>
</dbReference>
<dbReference type="GO" id="GO:0006011">
    <property type="term" value="P:UDP-alpha-D-glucose metabolic process"/>
    <property type="evidence" value="ECO:0007669"/>
    <property type="project" value="InterPro"/>
</dbReference>
<evidence type="ECO:0000256" key="5">
    <source>
        <dbReference type="ARBA" id="ARBA00048128"/>
    </source>
</evidence>
<keyword evidence="4" id="KW-0548">Nucleotidyltransferase</keyword>
<dbReference type="Gene3D" id="3.90.550.10">
    <property type="entry name" value="Spore Coat Polysaccharide Biosynthesis Protein SpsA, Chain A"/>
    <property type="match status" value="1"/>
</dbReference>
<dbReference type="InterPro" id="IPR029044">
    <property type="entry name" value="Nucleotide-diphossugar_trans"/>
</dbReference>
<proteinExistence type="inferred from homology"/>
<protein>
    <recommendedName>
        <fullName evidence="2">UTP--glucose-1-phosphate uridylyltransferase</fullName>
        <ecNumber evidence="2">2.7.7.9</ecNumber>
    </recommendedName>
</protein>
<keyword evidence="3" id="KW-0808">Transferase</keyword>
<dbReference type="Proteomes" id="UP001168877">
    <property type="component" value="Unassembled WGS sequence"/>
</dbReference>
<dbReference type="EMBL" id="JAUESC010000384">
    <property type="protein sequence ID" value="KAK0581235.1"/>
    <property type="molecule type" value="Genomic_DNA"/>
</dbReference>
<evidence type="ECO:0000256" key="3">
    <source>
        <dbReference type="ARBA" id="ARBA00022679"/>
    </source>
</evidence>
<reference evidence="6" key="2">
    <citation type="submission" date="2023-06" db="EMBL/GenBank/DDBJ databases">
        <authorList>
            <person name="Swenson N.G."/>
            <person name="Wegrzyn J.L."/>
            <person name="Mcevoy S.L."/>
        </authorList>
    </citation>
    <scope>NUCLEOTIDE SEQUENCE</scope>
    <source>
        <strain evidence="6">NS2018</strain>
        <tissue evidence="6">Leaf</tissue>
    </source>
</reference>
<evidence type="ECO:0000256" key="1">
    <source>
        <dbReference type="ARBA" id="ARBA00010401"/>
    </source>
</evidence>
<organism evidence="6 7">
    <name type="scientific">Acer saccharum</name>
    <name type="common">Sugar maple</name>
    <dbReference type="NCBI Taxonomy" id="4024"/>
    <lineage>
        <taxon>Eukaryota</taxon>
        <taxon>Viridiplantae</taxon>
        <taxon>Streptophyta</taxon>
        <taxon>Embryophyta</taxon>
        <taxon>Tracheophyta</taxon>
        <taxon>Spermatophyta</taxon>
        <taxon>Magnoliopsida</taxon>
        <taxon>eudicotyledons</taxon>
        <taxon>Gunneridae</taxon>
        <taxon>Pentapetalae</taxon>
        <taxon>rosids</taxon>
        <taxon>malvids</taxon>
        <taxon>Sapindales</taxon>
        <taxon>Sapindaceae</taxon>
        <taxon>Hippocastanoideae</taxon>
        <taxon>Acereae</taxon>
        <taxon>Acer</taxon>
    </lineage>
</organism>
<dbReference type="GO" id="GO:0003983">
    <property type="term" value="F:UTP:glucose-1-phosphate uridylyltransferase activity"/>
    <property type="evidence" value="ECO:0007669"/>
    <property type="project" value="UniProtKB-EC"/>
</dbReference>
<accession>A0AA39S1C9</accession>
<evidence type="ECO:0000313" key="7">
    <source>
        <dbReference type="Proteomes" id="UP001168877"/>
    </source>
</evidence>
<keyword evidence="7" id="KW-1185">Reference proteome</keyword>
<dbReference type="AlphaFoldDB" id="A0AA39S1C9"/>
<dbReference type="EC" id="2.7.7.9" evidence="2"/>
<sequence length="106" mass="11838">MTNLQALRVTQFQKPVGEDISPFAPIESSHQPVLSNISCASEAQHVEWNKIQTPNNKVVVPYNSLVPAPIDLSETKKLLDELVVLKLNRFGNNNGLYSFQVSYQIS</sequence>
<comment type="caution">
    <text evidence="6">The sequence shown here is derived from an EMBL/GenBank/DDBJ whole genome shotgun (WGS) entry which is preliminary data.</text>
</comment>
<dbReference type="InterPro" id="IPR002618">
    <property type="entry name" value="UDPGP_fam"/>
</dbReference>
<comment type="catalytic activity">
    <reaction evidence="5">
        <text>alpha-D-glucose 1-phosphate + UTP + H(+) = UDP-alpha-D-glucose + diphosphate</text>
        <dbReference type="Rhea" id="RHEA:19889"/>
        <dbReference type="ChEBI" id="CHEBI:15378"/>
        <dbReference type="ChEBI" id="CHEBI:33019"/>
        <dbReference type="ChEBI" id="CHEBI:46398"/>
        <dbReference type="ChEBI" id="CHEBI:58601"/>
        <dbReference type="ChEBI" id="CHEBI:58885"/>
        <dbReference type="EC" id="2.7.7.9"/>
    </reaction>
</comment>